<sequence length="121" mass="13983">MNIANQLVEFTEQLPLAAAKRFSLDALITRDRAHYTHLGPHYIRQRRLVMEVFTELHLHQGAMRDPAVFSQLTQDLLRVSNVCLNICVKAFHAPEMRQQWSKIYSGFLVHLVKAAKEIQTT</sequence>
<comment type="caution">
    <text evidence="1">The sequence shown here is derived from an EMBL/GenBank/DDBJ whole genome shotgun (WGS) entry which is preliminary data.</text>
</comment>
<protein>
    <recommendedName>
        <fullName evidence="3">Globin</fullName>
    </recommendedName>
</protein>
<name>A0A937W8N8_UNCTE</name>
<proteinExistence type="predicted"/>
<evidence type="ECO:0000313" key="1">
    <source>
        <dbReference type="EMBL" id="MBM3227215.1"/>
    </source>
</evidence>
<dbReference type="EMBL" id="VGLS01001257">
    <property type="protein sequence ID" value="MBM3227215.1"/>
    <property type="molecule type" value="Genomic_DNA"/>
</dbReference>
<accession>A0A937W8N8</accession>
<dbReference type="AlphaFoldDB" id="A0A937W8N8"/>
<organism evidence="1 2">
    <name type="scientific">Tectimicrobiota bacterium</name>
    <dbReference type="NCBI Taxonomy" id="2528274"/>
    <lineage>
        <taxon>Bacteria</taxon>
        <taxon>Pseudomonadati</taxon>
        <taxon>Nitrospinota/Tectimicrobiota group</taxon>
        <taxon>Candidatus Tectimicrobiota</taxon>
    </lineage>
</organism>
<evidence type="ECO:0000313" key="2">
    <source>
        <dbReference type="Proteomes" id="UP000712673"/>
    </source>
</evidence>
<evidence type="ECO:0008006" key="3">
    <source>
        <dbReference type="Google" id="ProtNLM"/>
    </source>
</evidence>
<gene>
    <name evidence="1" type="ORF">FJZ47_25900</name>
</gene>
<reference evidence="1" key="1">
    <citation type="submission" date="2019-03" db="EMBL/GenBank/DDBJ databases">
        <title>Lake Tanganyika Metagenome-Assembled Genomes (MAGs).</title>
        <authorList>
            <person name="Tran P."/>
        </authorList>
    </citation>
    <scope>NUCLEOTIDE SEQUENCE</scope>
    <source>
        <strain evidence="1">K_DeepCast_65m_m2_066</strain>
    </source>
</reference>
<dbReference type="Proteomes" id="UP000712673">
    <property type="component" value="Unassembled WGS sequence"/>
</dbReference>